<dbReference type="EMBL" id="KF900388">
    <property type="protein sequence ID" value="AIE93190.1"/>
    <property type="molecule type" value="Genomic_DNA"/>
</dbReference>
<proteinExistence type="predicted"/>
<organism evidence="2">
    <name type="scientific">uncultured marine group II/III euryarchaeote AD1000_32_G05</name>
    <dbReference type="NCBI Taxonomy" id="1457755"/>
    <lineage>
        <taxon>Archaea</taxon>
        <taxon>Methanobacteriati</taxon>
        <taxon>Methanobacteriota</taxon>
        <taxon>environmental samples</taxon>
    </lineage>
</organism>
<dbReference type="AlphaFoldDB" id="A0A075FNJ2"/>
<keyword evidence="1" id="KW-1133">Transmembrane helix</keyword>
<dbReference type="InterPro" id="IPR011042">
    <property type="entry name" value="6-blade_b-propeller_TolB-like"/>
</dbReference>
<evidence type="ECO:0000256" key="1">
    <source>
        <dbReference type="SAM" id="Phobius"/>
    </source>
</evidence>
<reference evidence="2" key="1">
    <citation type="journal article" date="2014" name="Genome Biol. Evol.">
        <title>Pangenome evidence for extensive interdomain horizontal transfer affecting lineage core and shell genes in uncultured planktonic thaumarchaeota and euryarchaeota.</title>
        <authorList>
            <person name="Deschamps P."/>
            <person name="Zivanovic Y."/>
            <person name="Moreira D."/>
            <person name="Rodriguez-Valera F."/>
            <person name="Lopez-Garcia P."/>
        </authorList>
    </citation>
    <scope>NUCLEOTIDE SEQUENCE</scope>
</reference>
<accession>A0A075FNJ2</accession>
<dbReference type="Gene3D" id="2.120.10.30">
    <property type="entry name" value="TolB, C-terminal domain"/>
    <property type="match status" value="1"/>
</dbReference>
<protein>
    <submittedName>
        <fullName evidence="2">Uncharacterized protein</fullName>
    </submittedName>
</protein>
<sequence>MAKNKYRSQLATTALIGILVISVLGTVSTPTLAEENIFQKETYISQFGPGFIETEIASSQDNLDVPRDLEFHPNSSRQNELWVVNRATDSVTIIHNAGQSNQVTEYRKDSNANHFMEEVSAIAFGEYHEEFDYQFATAQESRNTYDGQANPNDFMGPALWPSSLSHFAEENQEQGGLLGSHIDMLHESPQGMGIAHDSDNAYWYNDGYYGELVHYDFQQDHDTGEDDHSDGIVTRYIEISLTRNPGVPGHLDMNKGTGMLYVADTGGGRVLWVNTQDPNVTISDIRGAESQMEPLDGYNRATSVDWGILASGLSSPSGIKLHQGVLFVSQNGNGKITGFNLNEDGKNFTDSRTVNTNAGSIMGLEIGPEGKLWYVDSEKNRVIRLDTYQDTDFDEVRDSIDVYPTNSLLWSDMDGDGFADQKGSELSDDCPEIAGSSTLGFRGCLDSDADSWADSADDFPTDGTQWLDSDNDGFGDNSIGVNPDSCPFEEGYSEFDRMGCADADEDGYSDPSINWTVEDGADAFPIQDTQWKDSDLDGFGDNPSPAYLPDDCPIVAGSSTEDRYGCEDRDNDGWSDAGDAFQEDSTQWLDSDLDGFGDNLFPASMPDDCPNLWGNSTISFLGCPDSDGDGWSDLEDSHPFSELLWSDRDKDGFGDQTGTDLSDDCPDIYGSSTQDRKGCVDSDLDGWSDEGDYYPLDSSKHSRSLLPIALIFAMIIFTATVVFRIISKRS</sequence>
<keyword evidence="1" id="KW-0812">Transmembrane</keyword>
<name>A0A075FNJ2_9EURY</name>
<evidence type="ECO:0000313" key="2">
    <source>
        <dbReference type="EMBL" id="AIE93190.1"/>
    </source>
</evidence>
<feature type="transmembrane region" description="Helical" evidence="1">
    <location>
        <begin position="705"/>
        <end position="726"/>
    </location>
</feature>
<keyword evidence="1" id="KW-0472">Membrane</keyword>
<dbReference type="SUPFAM" id="SSF63829">
    <property type="entry name" value="Calcium-dependent phosphotriesterase"/>
    <property type="match status" value="1"/>
</dbReference>